<reference evidence="1" key="1">
    <citation type="submission" date="2018-05" db="EMBL/GenBank/DDBJ databases">
        <authorList>
            <person name="Lanie J.A."/>
            <person name="Ng W.-L."/>
            <person name="Kazmierczak K.M."/>
            <person name="Andrzejewski T.M."/>
            <person name="Davidsen T.M."/>
            <person name="Wayne K.J."/>
            <person name="Tettelin H."/>
            <person name="Glass J.I."/>
            <person name="Rusch D."/>
            <person name="Podicherti R."/>
            <person name="Tsui H.-C.T."/>
            <person name="Winkler M.E."/>
        </authorList>
    </citation>
    <scope>NUCLEOTIDE SEQUENCE</scope>
</reference>
<dbReference type="AlphaFoldDB" id="A0A383BZX2"/>
<name>A0A383BZX2_9ZZZZ</name>
<proteinExistence type="predicted"/>
<gene>
    <name evidence="1" type="ORF">METZ01_LOCUS478610</name>
</gene>
<protein>
    <submittedName>
        <fullName evidence="1">Uncharacterized protein</fullName>
    </submittedName>
</protein>
<organism evidence="1">
    <name type="scientific">marine metagenome</name>
    <dbReference type="NCBI Taxonomy" id="408172"/>
    <lineage>
        <taxon>unclassified sequences</taxon>
        <taxon>metagenomes</taxon>
        <taxon>ecological metagenomes</taxon>
    </lineage>
</organism>
<dbReference type="EMBL" id="UINC01204847">
    <property type="protein sequence ID" value="SVE25756.1"/>
    <property type="molecule type" value="Genomic_DNA"/>
</dbReference>
<feature type="non-terminal residue" evidence="1">
    <location>
        <position position="217"/>
    </location>
</feature>
<accession>A0A383BZX2</accession>
<sequence length="217" mass="24624">MRYKTFLFITFIFNSIITPQESIRMEFGNGTSSVSDFSIEVQDGDESFQIDIKRLRSNLRGLDFQFEDGYNNEYVKMLLNIASASGDGITIRGKDNEYLPTIEIGKLSYSLNDWDVNVSEDGPIGSPTLSAKISLQQFKLVPPRQFTRNLSQNEWDILKVFYQDGALSVKKVSVDFTLNEDRLFNFNAQIDLPVGKAVVKSKVSIPSDFRGEPYIET</sequence>
<evidence type="ECO:0000313" key="1">
    <source>
        <dbReference type="EMBL" id="SVE25756.1"/>
    </source>
</evidence>